<dbReference type="InterPro" id="IPR040459">
    <property type="entry name" value="MJ1316"/>
</dbReference>
<feature type="region of interest" description="Disordered" evidence="1">
    <location>
        <begin position="1"/>
        <end position="57"/>
    </location>
</feature>
<dbReference type="VEuPathDB" id="FungiDB:ASPFODRAFT_79046"/>
<dbReference type="Pfam" id="PF04457">
    <property type="entry name" value="MJ1316"/>
    <property type="match status" value="1"/>
</dbReference>
<evidence type="ECO:0000313" key="3">
    <source>
        <dbReference type="EMBL" id="GAT23395.1"/>
    </source>
</evidence>
<evidence type="ECO:0000313" key="4">
    <source>
        <dbReference type="Proteomes" id="UP000075230"/>
    </source>
</evidence>
<dbReference type="EMBL" id="BCWF01000017">
    <property type="protein sequence ID" value="GAT23395.1"/>
    <property type="molecule type" value="Genomic_DNA"/>
</dbReference>
<evidence type="ECO:0000259" key="2">
    <source>
        <dbReference type="Pfam" id="PF04457"/>
    </source>
</evidence>
<comment type="caution">
    <text evidence="3">The sequence shown here is derived from an EMBL/GenBank/DDBJ whole genome shotgun (WGS) entry which is preliminary data.</text>
</comment>
<gene>
    <name evidence="3" type="ORF">RIB2604_01705340</name>
</gene>
<protein>
    <recommendedName>
        <fullName evidence="2">MJ1316 RNA cyclic group end recognition domain-containing protein</fullName>
    </recommendedName>
</protein>
<proteinExistence type="predicted"/>
<feature type="compositionally biased region" description="Polar residues" evidence="1">
    <location>
        <begin position="1"/>
        <end position="13"/>
    </location>
</feature>
<feature type="compositionally biased region" description="Polar residues" evidence="1">
    <location>
        <begin position="24"/>
        <end position="52"/>
    </location>
</feature>
<reference evidence="4" key="2">
    <citation type="submission" date="2016-02" db="EMBL/GenBank/DDBJ databases">
        <title>Genome sequencing of Aspergillus luchuensis NBRC 4314.</title>
        <authorList>
            <person name="Yamada O."/>
        </authorList>
    </citation>
    <scope>NUCLEOTIDE SEQUENCE [LARGE SCALE GENOMIC DNA]</scope>
    <source>
        <strain evidence="4">RIB 2604</strain>
    </source>
</reference>
<name>A0A146FBW9_ASPKA</name>
<reference evidence="3 4" key="1">
    <citation type="journal article" date="2016" name="DNA Res.">
        <title>Genome sequence of Aspergillus luchuensis NBRC 4314.</title>
        <authorList>
            <person name="Yamada O."/>
            <person name="Machida M."/>
            <person name="Hosoyama A."/>
            <person name="Goto M."/>
            <person name="Takahashi T."/>
            <person name="Futagami T."/>
            <person name="Yamagata Y."/>
            <person name="Takeuchi M."/>
            <person name="Kobayashi T."/>
            <person name="Koike H."/>
            <person name="Abe K."/>
            <person name="Asai K."/>
            <person name="Arita M."/>
            <person name="Fujita N."/>
            <person name="Fukuda K."/>
            <person name="Higa K."/>
            <person name="Horikawa H."/>
            <person name="Ishikawa T."/>
            <person name="Jinno K."/>
            <person name="Kato Y."/>
            <person name="Kirimura K."/>
            <person name="Mizutani O."/>
            <person name="Nakasone K."/>
            <person name="Sano M."/>
            <person name="Shiraishi Y."/>
            <person name="Tsukahara M."/>
            <person name="Gomi K."/>
        </authorList>
    </citation>
    <scope>NUCLEOTIDE SEQUENCE [LARGE SCALE GENOMIC DNA]</scope>
    <source>
        <strain evidence="3 4">RIB 2604</strain>
    </source>
</reference>
<sequence>MASEPSTETQQKVQDALEQDYERSSTPQPNAQSRTPTPTSFETEYNSVTLGSQKPEPVENRLRPAAGIFQDWFPGRVANSITDIINRIIWDPAFDGTNYVIGYEDRFEGRLESGFNAWKKETTDEEFIPQHRILYIKRRSDGEIVWDRRRRIDKIFLSGNSAFDYLGFLA</sequence>
<evidence type="ECO:0000256" key="1">
    <source>
        <dbReference type="SAM" id="MobiDB-lite"/>
    </source>
</evidence>
<feature type="domain" description="MJ1316 RNA cyclic group end recognition" evidence="2">
    <location>
        <begin position="80"/>
        <end position="148"/>
    </location>
</feature>
<organism evidence="3 4">
    <name type="scientific">Aspergillus kawachii</name>
    <name type="common">White koji mold</name>
    <name type="synonym">Aspergillus awamori var. kawachi</name>
    <dbReference type="NCBI Taxonomy" id="1069201"/>
    <lineage>
        <taxon>Eukaryota</taxon>
        <taxon>Fungi</taxon>
        <taxon>Dikarya</taxon>
        <taxon>Ascomycota</taxon>
        <taxon>Pezizomycotina</taxon>
        <taxon>Eurotiomycetes</taxon>
        <taxon>Eurotiomycetidae</taxon>
        <taxon>Eurotiales</taxon>
        <taxon>Aspergillaceae</taxon>
        <taxon>Aspergillus</taxon>
        <taxon>Aspergillus subgen. Circumdati</taxon>
    </lineage>
</organism>
<accession>A0A146FBW9</accession>
<dbReference type="AlphaFoldDB" id="A0A146FBW9"/>
<dbReference type="Proteomes" id="UP000075230">
    <property type="component" value="Unassembled WGS sequence"/>
</dbReference>